<keyword evidence="6" id="KW-1185">Reference proteome</keyword>
<name>A0ABT7WBG6_9FLAO</name>
<proteinExistence type="inferred from homology"/>
<dbReference type="Pfam" id="PF13102">
    <property type="entry name" value="Phage_int_SAM_5"/>
    <property type="match status" value="1"/>
</dbReference>
<dbReference type="Proteomes" id="UP001174839">
    <property type="component" value="Unassembled WGS sequence"/>
</dbReference>
<dbReference type="PANTHER" id="PTHR30349:SF41">
    <property type="entry name" value="INTEGRASE_RECOMBINASE PROTEIN MJ0367-RELATED"/>
    <property type="match status" value="1"/>
</dbReference>
<gene>
    <name evidence="5" type="ORF">QU605_02170</name>
</gene>
<comment type="caution">
    <text evidence="5">The sequence shown here is derived from an EMBL/GenBank/DDBJ whole genome shotgun (WGS) entry which is preliminary data.</text>
</comment>
<dbReference type="InterPro" id="IPR013762">
    <property type="entry name" value="Integrase-like_cat_sf"/>
</dbReference>
<dbReference type="InterPro" id="IPR011010">
    <property type="entry name" value="DNA_brk_join_enz"/>
</dbReference>
<evidence type="ECO:0000256" key="3">
    <source>
        <dbReference type="ARBA" id="ARBA00023172"/>
    </source>
</evidence>
<reference evidence="5" key="1">
    <citation type="submission" date="2023-06" db="EMBL/GenBank/DDBJ databases">
        <title>Robiginitalea aurantiacus sp. nov. and Algoriphagus sediminis sp. nov., isolated from coastal sediment.</title>
        <authorList>
            <person name="Zhou Z.Y."/>
            <person name="An J."/>
            <person name="Jia Y.W."/>
            <person name="Du Z.J."/>
        </authorList>
    </citation>
    <scope>NUCLEOTIDE SEQUENCE</scope>
    <source>
        <strain evidence="5">M39</strain>
    </source>
</reference>
<sequence length="348" mass="40873">MAVYLKERKLANGRKRYFLHIVNNGEHSYEWLFTVDQNDDKIQKRRLAQTIKAQRELEIESQGTNFRPKHRKKIFLYKYLDKYLEEYKKADKRIIAGTINKFKEFIGNRNQKLSGLTERQMEGYKHFLLHDAGLSGETPYNYWNRIKKILRRASREHYLDDSIFRNIRWEKKKSNDTLTKEILTESEIETLKNTPCGNEIVKRAFLFSCYTGLGYAEIKNLSWEKIKNGRLRLFREKSEKAINIKLSPSALELAGKPSQGLVFDLRRNGKFLSETAIKKNLISWMKKAEIDKNITFYCARHTFAIRLLNNGANLKTVADALGHSNTRLTVKYLNYTDKQKDSITANLN</sequence>
<dbReference type="Gene3D" id="1.10.443.10">
    <property type="entry name" value="Intergrase catalytic core"/>
    <property type="match status" value="1"/>
</dbReference>
<dbReference type="InterPro" id="IPR010998">
    <property type="entry name" value="Integrase_recombinase_N"/>
</dbReference>
<dbReference type="InterPro" id="IPR002104">
    <property type="entry name" value="Integrase_catalytic"/>
</dbReference>
<organism evidence="5 6">
    <name type="scientific">Robiginitalea aurantiaca</name>
    <dbReference type="NCBI Taxonomy" id="3056915"/>
    <lineage>
        <taxon>Bacteria</taxon>
        <taxon>Pseudomonadati</taxon>
        <taxon>Bacteroidota</taxon>
        <taxon>Flavobacteriia</taxon>
        <taxon>Flavobacteriales</taxon>
        <taxon>Flavobacteriaceae</taxon>
        <taxon>Robiginitalea</taxon>
    </lineage>
</organism>
<comment type="similarity">
    <text evidence="1">Belongs to the 'phage' integrase family.</text>
</comment>
<evidence type="ECO:0000256" key="1">
    <source>
        <dbReference type="ARBA" id="ARBA00008857"/>
    </source>
</evidence>
<feature type="domain" description="Tyr recombinase" evidence="4">
    <location>
        <begin position="178"/>
        <end position="345"/>
    </location>
</feature>
<keyword evidence="2" id="KW-0238">DNA-binding</keyword>
<protein>
    <submittedName>
        <fullName evidence="5">Site-specific integrase</fullName>
    </submittedName>
</protein>
<evidence type="ECO:0000259" key="4">
    <source>
        <dbReference type="PROSITE" id="PS51898"/>
    </source>
</evidence>
<keyword evidence="3" id="KW-0233">DNA recombination</keyword>
<dbReference type="EMBL" id="JAUDUY010000001">
    <property type="protein sequence ID" value="MDM9630258.1"/>
    <property type="molecule type" value="Genomic_DNA"/>
</dbReference>
<dbReference type="SUPFAM" id="SSF56349">
    <property type="entry name" value="DNA breaking-rejoining enzymes"/>
    <property type="match status" value="1"/>
</dbReference>
<dbReference type="Gene3D" id="1.10.150.130">
    <property type="match status" value="1"/>
</dbReference>
<dbReference type="InterPro" id="IPR050090">
    <property type="entry name" value="Tyrosine_recombinase_XerCD"/>
</dbReference>
<dbReference type="CDD" id="cd01185">
    <property type="entry name" value="INTN1_C_like"/>
    <property type="match status" value="1"/>
</dbReference>
<evidence type="ECO:0000256" key="2">
    <source>
        <dbReference type="ARBA" id="ARBA00023125"/>
    </source>
</evidence>
<dbReference type="Pfam" id="PF00589">
    <property type="entry name" value="Phage_integrase"/>
    <property type="match status" value="1"/>
</dbReference>
<dbReference type="InterPro" id="IPR025269">
    <property type="entry name" value="SAM-like_dom"/>
</dbReference>
<dbReference type="PANTHER" id="PTHR30349">
    <property type="entry name" value="PHAGE INTEGRASE-RELATED"/>
    <property type="match status" value="1"/>
</dbReference>
<dbReference type="RefSeq" id="WP_289723618.1">
    <property type="nucleotide sequence ID" value="NZ_JAUDUY010000001.1"/>
</dbReference>
<evidence type="ECO:0000313" key="5">
    <source>
        <dbReference type="EMBL" id="MDM9630258.1"/>
    </source>
</evidence>
<accession>A0ABT7WBG6</accession>
<evidence type="ECO:0000313" key="6">
    <source>
        <dbReference type="Proteomes" id="UP001174839"/>
    </source>
</evidence>
<dbReference type="PROSITE" id="PS51898">
    <property type="entry name" value="TYR_RECOMBINASE"/>
    <property type="match status" value="1"/>
</dbReference>